<keyword evidence="2" id="KW-0812">Transmembrane</keyword>
<evidence type="ECO:0000313" key="3">
    <source>
        <dbReference type="EMBL" id="USN14401.1"/>
    </source>
</evidence>
<evidence type="ECO:0000313" key="4">
    <source>
        <dbReference type="Proteomes" id="UP001056685"/>
    </source>
</evidence>
<evidence type="ECO:0000256" key="2">
    <source>
        <dbReference type="SAM" id="Phobius"/>
    </source>
</evidence>
<keyword evidence="2" id="KW-0472">Membrane</keyword>
<feature type="compositionally biased region" description="Basic and acidic residues" evidence="1">
    <location>
        <begin position="38"/>
        <end position="60"/>
    </location>
</feature>
<name>A0A9E7MPC5_9CAUD</name>
<keyword evidence="2" id="KW-1133">Transmembrane helix</keyword>
<reference evidence="3" key="1">
    <citation type="submission" date="2022-05" db="EMBL/GenBank/DDBJ databases">
        <authorList>
            <person name="Friedrich I."/>
            <person name="Poehlein A."/>
            <person name="Schneider D."/>
            <person name="Hertel R."/>
            <person name="Daniel R."/>
        </authorList>
    </citation>
    <scope>NUCLEOTIDE SEQUENCE</scope>
</reference>
<feature type="region of interest" description="Disordered" evidence="1">
    <location>
        <begin position="35"/>
        <end position="60"/>
    </location>
</feature>
<evidence type="ECO:0000256" key="1">
    <source>
        <dbReference type="SAM" id="MobiDB-lite"/>
    </source>
</evidence>
<dbReference type="Proteomes" id="UP001056685">
    <property type="component" value="Segment"/>
</dbReference>
<organism evidence="3 4">
    <name type="scientific">Brevundimonas phage vB_BpoS-Kabachok</name>
    <dbReference type="NCBI Taxonomy" id="2948600"/>
    <lineage>
        <taxon>Viruses</taxon>
        <taxon>Duplodnaviria</taxon>
        <taxon>Heunggongvirae</taxon>
        <taxon>Uroviricota</taxon>
        <taxon>Caudoviricetes</taxon>
        <taxon>Jeanschmidtviridae</taxon>
        <taxon>Marchewkavirus</taxon>
        <taxon>Marchewkavirus kabachok</taxon>
    </lineage>
</organism>
<keyword evidence="4" id="KW-1185">Reference proteome</keyword>
<gene>
    <name evidence="3" type="ORF">KABACHOK_05880</name>
</gene>
<protein>
    <submittedName>
        <fullName evidence="3">Uncharacterized protein</fullName>
    </submittedName>
</protein>
<feature type="transmembrane region" description="Helical" evidence="2">
    <location>
        <begin position="6"/>
        <end position="24"/>
    </location>
</feature>
<proteinExistence type="predicted"/>
<sequence length="60" mass="7324">MWVAIVMGAFVFLLLLVWTVQIIWPGPWERKRRHRERAGRFDGRQAPHDTAIDRFHRNRR</sequence>
<accession>A0A9E7MPC5</accession>
<dbReference type="EMBL" id="ON529852">
    <property type="protein sequence ID" value="USN14401.1"/>
    <property type="molecule type" value="Genomic_DNA"/>
</dbReference>